<dbReference type="InterPro" id="IPR012860">
    <property type="entry name" value="Afi1_N"/>
</dbReference>
<dbReference type="OrthoDB" id="66409at2759"/>
<dbReference type="Pfam" id="PF07792">
    <property type="entry name" value="Afi1"/>
    <property type="match status" value="1"/>
</dbReference>
<evidence type="ECO:0000259" key="2">
    <source>
        <dbReference type="PROSITE" id="PS50211"/>
    </source>
</evidence>
<dbReference type="EMBL" id="AZHE01000004">
    <property type="protein sequence ID" value="KHN99662.1"/>
    <property type="molecule type" value="Genomic_DNA"/>
</dbReference>
<feature type="compositionally biased region" description="Acidic residues" evidence="1">
    <location>
        <begin position="200"/>
        <end position="228"/>
    </location>
</feature>
<evidence type="ECO:0000256" key="1">
    <source>
        <dbReference type="SAM" id="MobiDB-lite"/>
    </source>
</evidence>
<evidence type="ECO:0000313" key="4">
    <source>
        <dbReference type="Proteomes" id="UP000030816"/>
    </source>
</evidence>
<evidence type="ECO:0000313" key="3">
    <source>
        <dbReference type="EMBL" id="KHN99662.1"/>
    </source>
</evidence>
<dbReference type="PANTHER" id="PTHR28245:SF1">
    <property type="entry name" value="ARF3-INTERACTING PROTEIN 1"/>
    <property type="match status" value="1"/>
</dbReference>
<feature type="region of interest" description="Disordered" evidence="1">
    <location>
        <begin position="170"/>
        <end position="234"/>
    </location>
</feature>
<comment type="caution">
    <text evidence="3">The sequence shown here is derived from an EMBL/GenBank/DDBJ whole genome shotgun (WGS) entry which is preliminary data.</text>
</comment>
<organism evidence="3 4">
    <name type="scientific">Metarhizium album (strain ARSEF 1941)</name>
    <dbReference type="NCBI Taxonomy" id="1081103"/>
    <lineage>
        <taxon>Eukaryota</taxon>
        <taxon>Fungi</taxon>
        <taxon>Dikarya</taxon>
        <taxon>Ascomycota</taxon>
        <taxon>Pezizomycotina</taxon>
        <taxon>Sordariomycetes</taxon>
        <taxon>Hypocreomycetidae</taxon>
        <taxon>Hypocreales</taxon>
        <taxon>Clavicipitaceae</taxon>
        <taxon>Metarhizium</taxon>
    </lineage>
</organism>
<feature type="compositionally biased region" description="Low complexity" evidence="1">
    <location>
        <begin position="72"/>
        <end position="86"/>
    </location>
</feature>
<dbReference type="GeneID" id="63736970"/>
<feature type="compositionally biased region" description="Low complexity" evidence="1">
    <location>
        <begin position="24"/>
        <end position="47"/>
    </location>
</feature>
<feature type="domain" description="UDENN" evidence="2">
    <location>
        <begin position="113"/>
        <end position="650"/>
    </location>
</feature>
<feature type="compositionally biased region" description="Polar residues" evidence="1">
    <location>
        <begin position="62"/>
        <end position="71"/>
    </location>
</feature>
<reference evidence="3 4" key="1">
    <citation type="journal article" date="2014" name="Proc. Natl. Acad. Sci. U.S.A.">
        <title>Trajectory and genomic determinants of fungal-pathogen speciation and host adaptation.</title>
        <authorList>
            <person name="Hu X."/>
            <person name="Xiao G."/>
            <person name="Zheng P."/>
            <person name="Shang Y."/>
            <person name="Su Y."/>
            <person name="Zhang X."/>
            <person name="Liu X."/>
            <person name="Zhan S."/>
            <person name="St Leger R.J."/>
            <person name="Wang C."/>
        </authorList>
    </citation>
    <scope>NUCLEOTIDE SEQUENCE [LARGE SCALE GENOMIC DNA]</scope>
    <source>
        <strain evidence="3 4">ARSEF 1941</strain>
    </source>
</reference>
<accession>A0A0B2X1T6</accession>
<gene>
    <name evidence="3" type="ORF">MAM_02515</name>
</gene>
<dbReference type="InterPro" id="IPR052809">
    <property type="entry name" value="Actin_polarity_regulatory"/>
</dbReference>
<dbReference type="HOGENOM" id="CLU_009044_0_0_1"/>
<keyword evidence="4" id="KW-1185">Reference proteome</keyword>
<dbReference type="GO" id="GO:0051666">
    <property type="term" value="P:actin cortical patch localization"/>
    <property type="evidence" value="ECO:0007669"/>
    <property type="project" value="TreeGrafter"/>
</dbReference>
<dbReference type="Pfam" id="PF08616">
    <property type="entry name" value="SPA"/>
    <property type="match status" value="1"/>
</dbReference>
<feature type="compositionally biased region" description="Basic residues" evidence="1">
    <location>
        <begin position="180"/>
        <end position="193"/>
    </location>
</feature>
<name>A0A0B2X1T6_METAS</name>
<dbReference type="AlphaFoldDB" id="A0A0B2X1T6"/>
<dbReference type="InterPro" id="IPR037516">
    <property type="entry name" value="Tripartite_DENN"/>
</dbReference>
<feature type="region of interest" description="Disordered" evidence="1">
    <location>
        <begin position="1"/>
        <end position="104"/>
    </location>
</feature>
<dbReference type="RefSeq" id="XP_040680728.1">
    <property type="nucleotide sequence ID" value="XM_040821314.1"/>
</dbReference>
<protein>
    <recommendedName>
        <fullName evidence="2">UDENN domain-containing protein</fullName>
    </recommendedName>
</protein>
<dbReference type="STRING" id="1081103.A0A0B2X1T6"/>
<sequence>MTTTALPYMNRQNAMDNRSNGSLSNRRASLSSFPSSRSPSQMSQNSRQARSPQLPIADTDRISNPSSKSKTPSLAPSSQHSSLSASRRLNADARSSRRLRSQYPRGAADDHVEYILVASFDIDRGPVMEHQYPVAITGDENMLAELMLPDQAHARNQDWTIFFLHKDTSQEEEDAERQVRERRRQMRTRRRNRANGVVSGDEEEKLDPDDHDEDDDDDGESTDSEPEGGEGPPLIYVLNLVNTKHDKSVKRGAVVKAMAICTRHPFLHIYKSPVPETLSMLYDAVNAMDLSLMPRLSILERHLLLASENRDLFVEKFEQMIQIRMAEDKVDGLIEGQSEDSTSPAKSAGISRAGTKAHVEGGSQALYSVPRDTHEFESKVMYKGIPIPIKVPTAVMPETVGDFSLIKLIQNFSEPHAKSPQAFTLHPHLTTNGAGTHPVIVLVNALLTQKRIIFLGHNMPSGEVAEAVLAACALASGGLLRGFTRHAFPYTDLTKIDDLLNVPGFIAGVTNPTFEMHPEWWDILCDLPSGRIKISSKIEPAAATEGLLYFQQQNPTLATMASGNSNNSQDLTGDGAFMVDIIKSIAVRHGERVIRAKWRDWVTKFTRIAAQFEESVYGASALYIGSEDQDMTLPGASGHGYVWSDDAAKNKELAGNVTRIEGWRNTRSYYSYIQDLAQVYTVRPLKGLDLAHMHDRLRMQRLSPGQSRDIYLTLAKYIHSYDEICLLLNVAPESRAGLFYLALGLFHQDREVRLKTSELLSRVAEHEAGQHWWKGLSRFEKLAYERIRREVNLEMRAKLEKEGLGPNYDRGIS</sequence>
<dbReference type="PROSITE" id="PS50211">
    <property type="entry name" value="DENN"/>
    <property type="match status" value="1"/>
</dbReference>
<dbReference type="PANTHER" id="PTHR28245">
    <property type="entry name" value="ARF3-INTERACTING PROTEIN 1"/>
    <property type="match status" value="1"/>
</dbReference>
<proteinExistence type="predicted"/>
<dbReference type="GO" id="GO:0005886">
    <property type="term" value="C:plasma membrane"/>
    <property type="evidence" value="ECO:0007669"/>
    <property type="project" value="TreeGrafter"/>
</dbReference>
<feature type="compositionally biased region" description="Polar residues" evidence="1">
    <location>
        <begin position="1"/>
        <end position="23"/>
    </location>
</feature>
<dbReference type="Proteomes" id="UP000030816">
    <property type="component" value="Unassembled WGS sequence"/>
</dbReference>